<keyword evidence="2" id="KW-1185">Reference proteome</keyword>
<evidence type="ECO:0000313" key="2">
    <source>
        <dbReference type="Proteomes" id="UP000237271"/>
    </source>
</evidence>
<dbReference type="Proteomes" id="UP000237271">
    <property type="component" value="Unassembled WGS sequence"/>
</dbReference>
<accession>A0A2P4X221</accession>
<dbReference type="EMBL" id="NCKW01017092">
    <property type="protein sequence ID" value="POM59590.1"/>
    <property type="molecule type" value="Genomic_DNA"/>
</dbReference>
<dbReference type="PANTHER" id="PTHR33946:SF4">
    <property type="entry name" value="COAGULATION FACTOR XI"/>
    <property type="match status" value="1"/>
</dbReference>
<proteinExistence type="predicted"/>
<comment type="caution">
    <text evidence="1">The sequence shown here is derived from an EMBL/GenBank/DDBJ whole genome shotgun (WGS) entry which is preliminary data.</text>
</comment>
<sequence>MNSASVEGILAYVQAEGINVNTRAEEERCTRKSDMANLVFYEMLIVQTNETIAQFQNSWGETPEYGPMVPMDSGRCTPLSENDFPPECLQFNGDDGQPNVGPFVGCGVKDDDVRAPYPDNYWFSLPGTCPLKSWGDKTDECRESTRKGLCSYGQGPDGVDCTFAYNILGWVTIDDVVGITAIENPDTGSLYTSYEEWCLADSSNIEFAGDVLTGEMESGLPFWDDPLNLTANAVRAKAVVAKYEETLTSGSSQIENTLDSYPR</sequence>
<gene>
    <name evidence="1" type="ORF">PHPALM_31654</name>
</gene>
<evidence type="ECO:0000313" key="1">
    <source>
        <dbReference type="EMBL" id="POM59590.1"/>
    </source>
</evidence>
<protein>
    <submittedName>
        <fullName evidence="1">Uncharacterized protein</fullName>
    </submittedName>
</protein>
<dbReference type="AlphaFoldDB" id="A0A2P4X221"/>
<dbReference type="PANTHER" id="PTHR33946">
    <property type="match status" value="1"/>
</dbReference>
<name>A0A2P4X221_9STRA</name>
<dbReference type="OrthoDB" id="427998at2759"/>
<organism evidence="1 2">
    <name type="scientific">Phytophthora palmivora</name>
    <dbReference type="NCBI Taxonomy" id="4796"/>
    <lineage>
        <taxon>Eukaryota</taxon>
        <taxon>Sar</taxon>
        <taxon>Stramenopiles</taxon>
        <taxon>Oomycota</taxon>
        <taxon>Peronosporomycetes</taxon>
        <taxon>Peronosporales</taxon>
        <taxon>Peronosporaceae</taxon>
        <taxon>Phytophthora</taxon>
    </lineage>
</organism>
<reference evidence="1 2" key="1">
    <citation type="journal article" date="2017" name="Genome Biol. Evol.">
        <title>Phytophthora megakarya and P. palmivora, closely related causal agents of cacao black pod rot, underwent increases in genome sizes and gene numbers by different mechanisms.</title>
        <authorList>
            <person name="Ali S.S."/>
            <person name="Shao J."/>
            <person name="Lary D.J."/>
            <person name="Kronmiller B."/>
            <person name="Shen D."/>
            <person name="Strem M.D."/>
            <person name="Amoako-Attah I."/>
            <person name="Akrofi A.Y."/>
            <person name="Begoude B.A."/>
            <person name="Ten Hoopen G.M."/>
            <person name="Coulibaly K."/>
            <person name="Kebe B.I."/>
            <person name="Melnick R.L."/>
            <person name="Guiltinan M.J."/>
            <person name="Tyler B.M."/>
            <person name="Meinhardt L.W."/>
            <person name="Bailey B.A."/>
        </authorList>
    </citation>
    <scope>NUCLEOTIDE SEQUENCE [LARGE SCALE GENOMIC DNA]</scope>
    <source>
        <strain evidence="2">sbr112.9</strain>
    </source>
</reference>